<evidence type="ECO:0000313" key="3">
    <source>
        <dbReference type="Proteomes" id="UP000191133"/>
    </source>
</evidence>
<dbReference type="EMBL" id="FWEU01000002">
    <property type="protein sequence ID" value="SLM24239.1"/>
    <property type="molecule type" value="Genomic_DNA"/>
</dbReference>
<proteinExistence type="predicted"/>
<evidence type="ECO:0000313" key="2">
    <source>
        <dbReference type="EMBL" id="SLM24239.1"/>
    </source>
</evidence>
<dbReference type="InterPro" id="IPR029442">
    <property type="entry name" value="GyrI-like"/>
</dbReference>
<dbReference type="InterPro" id="IPR011256">
    <property type="entry name" value="Reg_factor_effector_dom_sf"/>
</dbReference>
<accession>A0A1W1GY01</accession>
<protein>
    <recommendedName>
        <fullName evidence="1">GyrI-like small molecule binding domain-containing protein</fullName>
    </recommendedName>
</protein>
<organism evidence="2 3">
    <name type="scientific">Stenotrophomonas indicatrix</name>
    <dbReference type="NCBI Taxonomy" id="2045451"/>
    <lineage>
        <taxon>Bacteria</taxon>
        <taxon>Pseudomonadati</taxon>
        <taxon>Pseudomonadota</taxon>
        <taxon>Gammaproteobacteria</taxon>
        <taxon>Lysobacterales</taxon>
        <taxon>Lysobacteraceae</taxon>
        <taxon>Stenotrophomonas</taxon>
    </lineage>
</organism>
<sequence length="210" mass="23631">MTRSAATPAKIDFKTQDKALYRPPVGSFVRIEVPPMSFVMVDGQGDPNQAPAYRDAVEWLYSVSYALKFAMKAEGRDYVVPPLEGLWWADDPSSFVARRKHAWRWTMMIRTPLDVGVPRFNEAVAKASDKRGTAPQSLRLALYEEGLCLQTLHVGAYDDEGPTLAELHERIMPAQGLTFAGPHHEIYLGDPRKVEPARLKTVLRQPVRAR</sequence>
<dbReference type="RefSeq" id="WP_080149402.1">
    <property type="nucleotide sequence ID" value="NZ_FWEU01000002.1"/>
</dbReference>
<evidence type="ECO:0000259" key="1">
    <source>
        <dbReference type="Pfam" id="PF06445"/>
    </source>
</evidence>
<dbReference type="Pfam" id="PF06445">
    <property type="entry name" value="GyrI-like"/>
    <property type="match status" value="1"/>
</dbReference>
<dbReference type="Proteomes" id="UP000191133">
    <property type="component" value="Unassembled WGS sequence"/>
</dbReference>
<gene>
    <name evidence="2" type="ORF">SAMN04488690_1959</name>
</gene>
<name>A0A1W1GY01_9GAMM</name>
<dbReference type="Gene3D" id="3.20.80.10">
    <property type="entry name" value="Regulatory factor, effector binding domain"/>
    <property type="match status" value="1"/>
</dbReference>
<reference evidence="3" key="1">
    <citation type="submission" date="2016-10" db="EMBL/GenBank/DDBJ databases">
        <authorList>
            <person name="Varghese N."/>
        </authorList>
    </citation>
    <scope>NUCLEOTIDE SEQUENCE [LARGE SCALE GENOMIC DNA]</scope>
    <source>
        <strain evidence="3">92MFCol6.1</strain>
    </source>
</reference>
<feature type="domain" description="GyrI-like small molecule binding" evidence="1">
    <location>
        <begin position="32"/>
        <end position="207"/>
    </location>
</feature>
<dbReference type="SUPFAM" id="SSF55136">
    <property type="entry name" value="Probable bacterial effector-binding domain"/>
    <property type="match status" value="1"/>
</dbReference>
<dbReference type="AlphaFoldDB" id="A0A1W1GY01"/>